<evidence type="ECO:0000313" key="6">
    <source>
        <dbReference type="EMBL" id="RZC70178.1"/>
    </source>
</evidence>
<proteinExistence type="inferred from homology"/>
<keyword evidence="7" id="KW-1185">Reference proteome</keyword>
<dbReference type="GO" id="GO:0005576">
    <property type="term" value="C:extracellular region"/>
    <property type="evidence" value="ECO:0007669"/>
    <property type="project" value="UniProtKB-SubCell"/>
</dbReference>
<evidence type="ECO:0000313" key="7">
    <source>
        <dbReference type="Proteomes" id="UP000316621"/>
    </source>
</evidence>
<dbReference type="InterPro" id="IPR010264">
    <property type="entry name" value="Self-incomp_S1"/>
</dbReference>
<dbReference type="Proteomes" id="UP000316621">
    <property type="component" value="Chromosome 7"/>
</dbReference>
<dbReference type="AlphaFoldDB" id="A0A4Y7KDS8"/>
<evidence type="ECO:0008006" key="8">
    <source>
        <dbReference type="Google" id="ProtNLM"/>
    </source>
</evidence>
<organism evidence="6 7">
    <name type="scientific">Papaver somniferum</name>
    <name type="common">Opium poppy</name>
    <dbReference type="NCBI Taxonomy" id="3469"/>
    <lineage>
        <taxon>Eukaryota</taxon>
        <taxon>Viridiplantae</taxon>
        <taxon>Streptophyta</taxon>
        <taxon>Embryophyta</taxon>
        <taxon>Tracheophyta</taxon>
        <taxon>Spermatophyta</taxon>
        <taxon>Magnoliopsida</taxon>
        <taxon>Ranunculales</taxon>
        <taxon>Papaveraceae</taxon>
        <taxon>Papaveroideae</taxon>
        <taxon>Papaver</taxon>
    </lineage>
</organism>
<dbReference type="GO" id="GO:0060320">
    <property type="term" value="P:rejection of self pollen"/>
    <property type="evidence" value="ECO:0007669"/>
    <property type="project" value="UniProtKB-KW"/>
</dbReference>
<keyword evidence="3" id="KW-0713">Self-incompatibility</keyword>
<name>A0A4Y7KDS8_PAPSO</name>
<gene>
    <name evidence="6" type="ORF">C5167_033299</name>
</gene>
<dbReference type="Pfam" id="PF05938">
    <property type="entry name" value="Self-incomp_S1"/>
    <property type="match status" value="1"/>
</dbReference>
<evidence type="ECO:0000256" key="1">
    <source>
        <dbReference type="ARBA" id="ARBA00004613"/>
    </source>
</evidence>
<reference evidence="6 7" key="1">
    <citation type="journal article" date="2018" name="Science">
        <title>The opium poppy genome and morphinan production.</title>
        <authorList>
            <person name="Guo L."/>
            <person name="Winzer T."/>
            <person name="Yang X."/>
            <person name="Li Y."/>
            <person name="Ning Z."/>
            <person name="He Z."/>
            <person name="Teodor R."/>
            <person name="Lu Y."/>
            <person name="Bowser T.A."/>
            <person name="Graham I.A."/>
            <person name="Ye K."/>
        </authorList>
    </citation>
    <scope>NUCLEOTIDE SEQUENCE [LARGE SCALE GENOMIC DNA]</scope>
    <source>
        <strain evidence="7">cv. HN1</strain>
        <tissue evidence="6">Leaves</tissue>
    </source>
</reference>
<sequence>MGISSAGKLFTFKQPIQFQNHLDQGTPLSIHCGSSRTDFGKNILQPEEEFKWKFVPFPLEKAICNVNAYLAIYGPWGLWCAKMD</sequence>
<comment type="similarity">
    <text evidence="2">Belongs to the plant self-incompatibility (S1) protein family.</text>
</comment>
<evidence type="ECO:0000256" key="4">
    <source>
        <dbReference type="ARBA" id="ARBA00022525"/>
    </source>
</evidence>
<accession>A0A4Y7KDS8</accession>
<protein>
    <recommendedName>
        <fullName evidence="8">S-protein homolog</fullName>
    </recommendedName>
</protein>
<evidence type="ECO:0000256" key="5">
    <source>
        <dbReference type="ARBA" id="ARBA00022729"/>
    </source>
</evidence>
<comment type="subcellular location">
    <subcellularLocation>
        <location evidence="1">Secreted</location>
    </subcellularLocation>
</comment>
<dbReference type="Gramene" id="RZC70178">
    <property type="protein sequence ID" value="RZC70178"/>
    <property type="gene ID" value="C5167_033299"/>
</dbReference>
<evidence type="ECO:0000256" key="2">
    <source>
        <dbReference type="ARBA" id="ARBA00005581"/>
    </source>
</evidence>
<evidence type="ECO:0000256" key="3">
    <source>
        <dbReference type="ARBA" id="ARBA00022471"/>
    </source>
</evidence>
<keyword evidence="5" id="KW-0732">Signal</keyword>
<keyword evidence="4" id="KW-0964">Secreted</keyword>
<dbReference type="EMBL" id="CM010721">
    <property type="protein sequence ID" value="RZC70178.1"/>
    <property type="molecule type" value="Genomic_DNA"/>
</dbReference>